<feature type="non-terminal residue" evidence="1">
    <location>
        <position position="260"/>
    </location>
</feature>
<organism evidence="1">
    <name type="scientific">marine sediment metagenome</name>
    <dbReference type="NCBI Taxonomy" id="412755"/>
    <lineage>
        <taxon>unclassified sequences</taxon>
        <taxon>metagenomes</taxon>
        <taxon>ecological metagenomes</taxon>
    </lineage>
</organism>
<proteinExistence type="predicted"/>
<name>X0WAA1_9ZZZZ</name>
<accession>X0WAA1</accession>
<feature type="non-terminal residue" evidence="1">
    <location>
        <position position="1"/>
    </location>
</feature>
<dbReference type="EMBL" id="BARS01033051">
    <property type="protein sequence ID" value="GAG21488.1"/>
    <property type="molecule type" value="Genomic_DNA"/>
</dbReference>
<reference evidence="1" key="1">
    <citation type="journal article" date="2014" name="Front. Microbiol.">
        <title>High frequency of phylogenetically diverse reductive dehalogenase-homologous genes in deep subseafloor sedimentary metagenomes.</title>
        <authorList>
            <person name="Kawai M."/>
            <person name="Futagami T."/>
            <person name="Toyoda A."/>
            <person name="Takaki Y."/>
            <person name="Nishi S."/>
            <person name="Hori S."/>
            <person name="Arai W."/>
            <person name="Tsubouchi T."/>
            <person name="Morono Y."/>
            <person name="Uchiyama I."/>
            <person name="Ito T."/>
            <person name="Fujiyama A."/>
            <person name="Inagaki F."/>
            <person name="Takami H."/>
        </authorList>
    </citation>
    <scope>NUCLEOTIDE SEQUENCE</scope>
    <source>
        <strain evidence="1">Expedition CK06-06</strain>
    </source>
</reference>
<protein>
    <submittedName>
        <fullName evidence="1">Uncharacterized protein</fullName>
    </submittedName>
</protein>
<evidence type="ECO:0000313" key="1">
    <source>
        <dbReference type="EMBL" id="GAG21488.1"/>
    </source>
</evidence>
<sequence>ESESIFFKGGFEEEDYEGEINGSPRQSQTSVSSIYESILRTQISMVNKGKSISDIKKIHCSWVVPNRRTGGRFTDQFTIKYSYSDHYSIPVNTILRHIEIDTLADADCLGRWELDLSKPITEDVEPLLQPFEGIEYDLLSEFLLIRQDLFQKILNQADQPDVYFLVETTDLSKYEREIIDYAQSYLNVLVSIFSKLQNSKDNDDKWGLVNANRQLLSIDNVKLVLPENNIAYLIAPTHPLKMLWGLQFGRLIHKWVSEIE</sequence>
<gene>
    <name evidence="1" type="ORF">S01H1_51227</name>
</gene>
<comment type="caution">
    <text evidence="1">The sequence shown here is derived from an EMBL/GenBank/DDBJ whole genome shotgun (WGS) entry which is preliminary data.</text>
</comment>
<dbReference type="AlphaFoldDB" id="X0WAA1"/>